<name>M5G294_DACPD</name>
<gene>
    <name evidence="3" type="ORF">DACRYDRAFT_20890</name>
</gene>
<feature type="coiled-coil region" evidence="1">
    <location>
        <begin position="181"/>
        <end position="244"/>
    </location>
</feature>
<keyword evidence="4" id="KW-1185">Reference proteome</keyword>
<reference evidence="3 4" key="1">
    <citation type="journal article" date="2012" name="Science">
        <title>The Paleozoic origin of enzymatic lignin decomposition reconstructed from 31 fungal genomes.</title>
        <authorList>
            <person name="Floudas D."/>
            <person name="Binder M."/>
            <person name="Riley R."/>
            <person name="Barry K."/>
            <person name="Blanchette R.A."/>
            <person name="Henrissat B."/>
            <person name="Martinez A.T."/>
            <person name="Otillar R."/>
            <person name="Spatafora J.W."/>
            <person name="Yadav J.S."/>
            <person name="Aerts A."/>
            <person name="Benoit I."/>
            <person name="Boyd A."/>
            <person name="Carlson A."/>
            <person name="Copeland A."/>
            <person name="Coutinho P.M."/>
            <person name="de Vries R.P."/>
            <person name="Ferreira P."/>
            <person name="Findley K."/>
            <person name="Foster B."/>
            <person name="Gaskell J."/>
            <person name="Glotzer D."/>
            <person name="Gorecki P."/>
            <person name="Heitman J."/>
            <person name="Hesse C."/>
            <person name="Hori C."/>
            <person name="Igarashi K."/>
            <person name="Jurgens J.A."/>
            <person name="Kallen N."/>
            <person name="Kersten P."/>
            <person name="Kohler A."/>
            <person name="Kuees U."/>
            <person name="Kumar T.K.A."/>
            <person name="Kuo A."/>
            <person name="LaButti K."/>
            <person name="Larrondo L.F."/>
            <person name="Lindquist E."/>
            <person name="Ling A."/>
            <person name="Lombard V."/>
            <person name="Lucas S."/>
            <person name="Lundell T."/>
            <person name="Martin R."/>
            <person name="McLaughlin D.J."/>
            <person name="Morgenstern I."/>
            <person name="Morin E."/>
            <person name="Murat C."/>
            <person name="Nagy L.G."/>
            <person name="Nolan M."/>
            <person name="Ohm R.A."/>
            <person name="Patyshakuliyeva A."/>
            <person name="Rokas A."/>
            <person name="Ruiz-Duenas F.J."/>
            <person name="Sabat G."/>
            <person name="Salamov A."/>
            <person name="Samejima M."/>
            <person name="Schmutz J."/>
            <person name="Slot J.C."/>
            <person name="St John F."/>
            <person name="Stenlid J."/>
            <person name="Sun H."/>
            <person name="Sun S."/>
            <person name="Syed K."/>
            <person name="Tsang A."/>
            <person name="Wiebenga A."/>
            <person name="Young D."/>
            <person name="Pisabarro A."/>
            <person name="Eastwood D.C."/>
            <person name="Martin F."/>
            <person name="Cullen D."/>
            <person name="Grigoriev I.V."/>
            <person name="Hibbett D.S."/>
        </authorList>
    </citation>
    <scope>NUCLEOTIDE SEQUENCE [LARGE SCALE GENOMIC DNA]</scope>
    <source>
        <strain evidence="3 4">DJM-731 SS1</strain>
    </source>
</reference>
<keyword evidence="1" id="KW-0175">Coiled coil</keyword>
<evidence type="ECO:0000313" key="3">
    <source>
        <dbReference type="EMBL" id="EJU04321.1"/>
    </source>
</evidence>
<dbReference type="AlphaFoldDB" id="M5G294"/>
<dbReference type="Proteomes" id="UP000030653">
    <property type="component" value="Unassembled WGS sequence"/>
</dbReference>
<dbReference type="GeneID" id="63687187"/>
<sequence length="246" mass="27340">MDNTHFIGFPNSPHHTRARGVASAAAHGSGAVTPPRTPVAQRTRPRSGVLHTPGGWPAQEEDDFHTSQESPIPPPANLDWPAARPSTPFRPEIQQPNNAHTPRTPSRVAVSELPRTPANMSTRSNAAPATPSYLTPVTNEQLKFLTSLPHDFRMSYSNELTSLAEHLKRQDRLHRAGEKTVDFRERKIEELKAELESCKRQLADLEALRQDPDLSDLQGLARRSAKHEAQIAELQEQVAALQGHRR</sequence>
<dbReference type="HOGENOM" id="CLU_1129024_0_0_1"/>
<evidence type="ECO:0000313" key="4">
    <source>
        <dbReference type="Proteomes" id="UP000030653"/>
    </source>
</evidence>
<proteinExistence type="predicted"/>
<dbReference type="OrthoDB" id="2903405at2759"/>
<dbReference type="RefSeq" id="XP_040631215.1">
    <property type="nucleotide sequence ID" value="XM_040772125.1"/>
</dbReference>
<dbReference type="EMBL" id="JH795858">
    <property type="protein sequence ID" value="EJU04321.1"/>
    <property type="molecule type" value="Genomic_DNA"/>
</dbReference>
<accession>M5G294</accession>
<protein>
    <submittedName>
        <fullName evidence="3">Uncharacterized protein</fullName>
    </submittedName>
</protein>
<evidence type="ECO:0000256" key="1">
    <source>
        <dbReference type="SAM" id="Coils"/>
    </source>
</evidence>
<feature type="region of interest" description="Disordered" evidence="2">
    <location>
        <begin position="1"/>
        <end position="109"/>
    </location>
</feature>
<feature type="compositionally biased region" description="Low complexity" evidence="2">
    <location>
        <begin position="19"/>
        <end position="33"/>
    </location>
</feature>
<organism evidence="3 4">
    <name type="scientific">Dacryopinax primogenitus (strain DJM 731)</name>
    <name type="common">Brown rot fungus</name>
    <dbReference type="NCBI Taxonomy" id="1858805"/>
    <lineage>
        <taxon>Eukaryota</taxon>
        <taxon>Fungi</taxon>
        <taxon>Dikarya</taxon>
        <taxon>Basidiomycota</taxon>
        <taxon>Agaricomycotina</taxon>
        <taxon>Dacrymycetes</taxon>
        <taxon>Dacrymycetales</taxon>
        <taxon>Dacrymycetaceae</taxon>
        <taxon>Dacryopinax</taxon>
    </lineage>
</organism>
<feature type="compositionally biased region" description="Polar residues" evidence="2">
    <location>
        <begin position="94"/>
        <end position="104"/>
    </location>
</feature>
<evidence type="ECO:0000256" key="2">
    <source>
        <dbReference type="SAM" id="MobiDB-lite"/>
    </source>
</evidence>